<feature type="domain" description="Radical SAM core" evidence="6">
    <location>
        <begin position="63"/>
        <end position="294"/>
    </location>
</feature>
<dbReference type="GO" id="GO:0005737">
    <property type="term" value="C:cytoplasm"/>
    <property type="evidence" value="ECO:0007669"/>
    <property type="project" value="TreeGrafter"/>
</dbReference>
<keyword evidence="3" id="KW-0479">Metal-binding</keyword>
<dbReference type="GO" id="GO:0006779">
    <property type="term" value="P:porphyrin-containing compound biosynthetic process"/>
    <property type="evidence" value="ECO:0007669"/>
    <property type="project" value="TreeGrafter"/>
</dbReference>
<evidence type="ECO:0000256" key="1">
    <source>
        <dbReference type="ARBA" id="ARBA00001966"/>
    </source>
</evidence>
<gene>
    <name evidence="7" type="ORF">AXF15_02795</name>
</gene>
<dbReference type="PROSITE" id="PS51918">
    <property type="entry name" value="RADICAL_SAM"/>
    <property type="match status" value="1"/>
</dbReference>
<keyword evidence="5" id="KW-0411">Iron-sulfur</keyword>
<dbReference type="Gene3D" id="3.20.20.70">
    <property type="entry name" value="Aldolase class I"/>
    <property type="match status" value="1"/>
</dbReference>
<evidence type="ECO:0000256" key="3">
    <source>
        <dbReference type="ARBA" id="ARBA00022723"/>
    </source>
</evidence>
<dbReference type="NCBIfam" id="TIGR04107">
    <property type="entry name" value="rSAM_HutW"/>
    <property type="match status" value="1"/>
</dbReference>
<evidence type="ECO:0000256" key="5">
    <source>
        <dbReference type="ARBA" id="ARBA00023014"/>
    </source>
</evidence>
<dbReference type="GO" id="GO:0051539">
    <property type="term" value="F:4 iron, 4 sulfur cluster binding"/>
    <property type="evidence" value="ECO:0007669"/>
    <property type="project" value="TreeGrafter"/>
</dbReference>
<keyword evidence="2" id="KW-0949">S-adenosyl-L-methionine</keyword>
<dbReference type="InterPro" id="IPR034505">
    <property type="entry name" value="Coproporphyrinogen-III_oxidase"/>
</dbReference>
<reference evidence="8" key="1">
    <citation type="submission" date="2016-02" db="EMBL/GenBank/DDBJ databases">
        <authorList>
            <person name="Holder M.E."/>
            <person name="Ajami N.J."/>
            <person name="Petrosino J.F."/>
        </authorList>
    </citation>
    <scope>NUCLEOTIDE SEQUENCE [LARGE SCALE GENOMIC DNA]</scope>
    <source>
        <strain evidence="8">DSM 12838</strain>
    </source>
</reference>
<dbReference type="InterPro" id="IPR058240">
    <property type="entry name" value="rSAM_sf"/>
</dbReference>
<keyword evidence="4" id="KW-0408">Iron</keyword>
<dbReference type="SFLD" id="SFLDG01065">
    <property type="entry name" value="anaerobic_coproporphyrinogen-I"/>
    <property type="match status" value="1"/>
</dbReference>
<protein>
    <submittedName>
        <fullName evidence="7">Putative heme utilization radical SAM enzyme HutW</fullName>
    </submittedName>
</protein>
<dbReference type="SUPFAM" id="SSF102114">
    <property type="entry name" value="Radical SAM enzymes"/>
    <property type="match status" value="1"/>
</dbReference>
<dbReference type="PANTHER" id="PTHR13932:SF9">
    <property type="entry name" value="COPROPORPHYRINOGEN III OXIDASE"/>
    <property type="match status" value="1"/>
</dbReference>
<dbReference type="STRING" id="888061.AXF15_02795"/>
<dbReference type="SMART" id="SM00729">
    <property type="entry name" value="Elp3"/>
    <property type="match status" value="1"/>
</dbReference>
<comment type="cofactor">
    <cofactor evidence="1">
        <name>[4Fe-4S] cluster</name>
        <dbReference type="ChEBI" id="CHEBI:49883"/>
    </cofactor>
</comment>
<evidence type="ECO:0000256" key="4">
    <source>
        <dbReference type="ARBA" id="ARBA00023004"/>
    </source>
</evidence>
<evidence type="ECO:0000259" key="6">
    <source>
        <dbReference type="PROSITE" id="PS51918"/>
    </source>
</evidence>
<dbReference type="SFLD" id="SFLDF00311">
    <property type="entry name" value="heme_degradation_proteins_(Hut"/>
    <property type="match status" value="1"/>
</dbReference>
<evidence type="ECO:0000313" key="8">
    <source>
        <dbReference type="Proteomes" id="UP000063964"/>
    </source>
</evidence>
<dbReference type="InterPro" id="IPR013785">
    <property type="entry name" value="Aldolase_TIM"/>
</dbReference>
<proteinExistence type="predicted"/>
<sequence>MMHGQTHHSPAGGDDPLKACFARTDGNPLEDAFPRKLAIHAGFGGVPVKREEMNERLEEMLSMPRTGKTAAYIHVPFCETHCLYCGFYTKAYGPEESARYTDALLRELALWRDTPMVRSGPVHCVYIGGGTPTSLEADDLRRLLRGIREALPLANDCEITVEGRIHNFGPDKMDTCLEAGANRFSLGVQTFDTALRRSMARKASREDVFSALRRLSGYDQAAVVIDLIYGFPDQDMDLWRKDLALLQELDLDGVDLYQLNILGETPLHRAMEAGKIAAPATTAMQARMYAEGVRIMASAHWRRLSASHWGRTTRERNIYNNLVKGPGHCLAFGPGGGGAVHGWSYFLDRNYASWRETVLQGQKPLAGLMAAPESALMDKMLAQEFDTGNVNLPRMGARLNLPLAELAAPVAEQWRQAGLLEADGPWLNLTVAGLFWQVTMAHLLIKYLNHTLKGDVS</sequence>
<dbReference type="InterPro" id="IPR006638">
    <property type="entry name" value="Elp3/MiaA/NifB-like_rSAM"/>
</dbReference>
<dbReference type="InterPro" id="IPR026332">
    <property type="entry name" value="HutW"/>
</dbReference>
<dbReference type="CDD" id="cd01335">
    <property type="entry name" value="Radical_SAM"/>
    <property type="match status" value="1"/>
</dbReference>
<dbReference type="GO" id="GO:0046872">
    <property type="term" value="F:metal ion binding"/>
    <property type="evidence" value="ECO:0007669"/>
    <property type="project" value="UniProtKB-KW"/>
</dbReference>
<name>A0A0X8JSF1_9BACT</name>
<dbReference type="Proteomes" id="UP000063964">
    <property type="component" value="Chromosome"/>
</dbReference>
<dbReference type="SFLD" id="SFLDS00029">
    <property type="entry name" value="Radical_SAM"/>
    <property type="match status" value="1"/>
</dbReference>
<dbReference type="KEGG" id="doa:AXF15_02795"/>
<evidence type="ECO:0000313" key="7">
    <source>
        <dbReference type="EMBL" id="AMD93982.1"/>
    </source>
</evidence>
<accession>A0A0X8JSF1</accession>
<dbReference type="PANTHER" id="PTHR13932">
    <property type="entry name" value="COPROPORPHYRINIGEN III OXIDASE"/>
    <property type="match status" value="1"/>
</dbReference>
<dbReference type="GO" id="GO:0003824">
    <property type="term" value="F:catalytic activity"/>
    <property type="evidence" value="ECO:0007669"/>
    <property type="project" value="InterPro"/>
</dbReference>
<dbReference type="Pfam" id="PF04055">
    <property type="entry name" value="Radical_SAM"/>
    <property type="match status" value="1"/>
</dbReference>
<keyword evidence="8" id="KW-1185">Reference proteome</keyword>
<evidence type="ECO:0000256" key="2">
    <source>
        <dbReference type="ARBA" id="ARBA00022691"/>
    </source>
</evidence>
<dbReference type="AlphaFoldDB" id="A0A0X8JSF1"/>
<organism evidence="7 8">
    <name type="scientific">Desulfomicrobium orale DSM 12838</name>
    <dbReference type="NCBI Taxonomy" id="888061"/>
    <lineage>
        <taxon>Bacteria</taxon>
        <taxon>Pseudomonadati</taxon>
        <taxon>Thermodesulfobacteriota</taxon>
        <taxon>Desulfovibrionia</taxon>
        <taxon>Desulfovibrionales</taxon>
        <taxon>Desulfomicrobiaceae</taxon>
        <taxon>Desulfomicrobium</taxon>
    </lineage>
</organism>
<dbReference type="InterPro" id="IPR007197">
    <property type="entry name" value="rSAM"/>
</dbReference>
<dbReference type="EMBL" id="CP014230">
    <property type="protein sequence ID" value="AMD93982.1"/>
    <property type="molecule type" value="Genomic_DNA"/>
</dbReference>